<keyword evidence="3 9" id="KW-0813">Transport</keyword>
<dbReference type="OrthoDB" id="9802896at2"/>
<dbReference type="InterPro" id="IPR000515">
    <property type="entry name" value="MetI-like"/>
</dbReference>
<evidence type="ECO:0000256" key="8">
    <source>
        <dbReference type="ARBA" id="ARBA00023136"/>
    </source>
</evidence>
<dbReference type="SUPFAM" id="SSF53850">
    <property type="entry name" value="Periplasmic binding protein-like II"/>
    <property type="match status" value="1"/>
</dbReference>
<evidence type="ECO:0000313" key="13">
    <source>
        <dbReference type="Proteomes" id="UP000273675"/>
    </source>
</evidence>
<dbReference type="EMBL" id="RBIM01000005">
    <property type="protein sequence ID" value="RKQ96180.1"/>
    <property type="molecule type" value="Genomic_DNA"/>
</dbReference>
<dbReference type="Gene3D" id="3.40.190.10">
    <property type="entry name" value="Periplasmic binding protein-like II"/>
    <property type="match status" value="2"/>
</dbReference>
<evidence type="ECO:0000256" key="6">
    <source>
        <dbReference type="ARBA" id="ARBA00022729"/>
    </source>
</evidence>
<comment type="subcellular location">
    <subcellularLocation>
        <location evidence="1 9">Cell membrane</location>
        <topology evidence="1 9">Multi-pass membrane protein</topology>
    </subcellularLocation>
</comment>
<keyword evidence="5 9" id="KW-0812">Transmembrane</keyword>
<dbReference type="PANTHER" id="PTHR30043:SF1">
    <property type="entry name" value="ABC TRANSPORT SYSTEM PERMEASE PROTEIN P69"/>
    <property type="match status" value="1"/>
</dbReference>
<feature type="transmembrane region" description="Helical" evidence="9">
    <location>
        <begin position="382"/>
        <end position="402"/>
    </location>
</feature>
<dbReference type="InterPro" id="IPR005769">
    <property type="entry name" value="PhnE/PtxC"/>
</dbReference>
<dbReference type="NCBIfam" id="TIGR01097">
    <property type="entry name" value="PhnE"/>
    <property type="match status" value="1"/>
</dbReference>
<dbReference type="Proteomes" id="UP000273675">
    <property type="component" value="Unassembled WGS sequence"/>
</dbReference>
<keyword evidence="4" id="KW-1003">Cell membrane</keyword>
<dbReference type="PROSITE" id="PS50928">
    <property type="entry name" value="ABC_TM1"/>
    <property type="match status" value="1"/>
</dbReference>
<organism evidence="12 13">
    <name type="scientific">Maricaulis maris</name>
    <dbReference type="NCBI Taxonomy" id="74318"/>
    <lineage>
        <taxon>Bacteria</taxon>
        <taxon>Pseudomonadati</taxon>
        <taxon>Pseudomonadota</taxon>
        <taxon>Alphaproteobacteria</taxon>
        <taxon>Maricaulales</taxon>
        <taxon>Maricaulaceae</taxon>
        <taxon>Maricaulis</taxon>
    </lineage>
</organism>
<dbReference type="Gene3D" id="1.10.3720.10">
    <property type="entry name" value="MetI-like"/>
    <property type="match status" value="1"/>
</dbReference>
<dbReference type="SUPFAM" id="SSF161098">
    <property type="entry name" value="MetI-like"/>
    <property type="match status" value="1"/>
</dbReference>
<dbReference type="GO" id="GO:0043190">
    <property type="term" value="C:ATP-binding cassette (ABC) transporter complex"/>
    <property type="evidence" value="ECO:0007669"/>
    <property type="project" value="InterPro"/>
</dbReference>
<evidence type="ECO:0000256" key="9">
    <source>
        <dbReference type="RuleBase" id="RU363032"/>
    </source>
</evidence>
<evidence type="ECO:0000256" key="4">
    <source>
        <dbReference type="ARBA" id="ARBA00022475"/>
    </source>
</evidence>
<dbReference type="Pfam" id="PF12974">
    <property type="entry name" value="Phosphonate-bd"/>
    <property type="match status" value="1"/>
</dbReference>
<evidence type="ECO:0000256" key="1">
    <source>
        <dbReference type="ARBA" id="ARBA00004651"/>
    </source>
</evidence>
<dbReference type="RefSeq" id="WP_121211776.1">
    <property type="nucleotide sequence ID" value="NZ_RBIM01000005.1"/>
</dbReference>
<feature type="signal peptide" evidence="10">
    <location>
        <begin position="1"/>
        <end position="31"/>
    </location>
</feature>
<feature type="transmembrane region" description="Helical" evidence="9">
    <location>
        <begin position="495"/>
        <end position="519"/>
    </location>
</feature>
<reference evidence="12 13" key="1">
    <citation type="submission" date="2018-10" db="EMBL/GenBank/DDBJ databases">
        <title>Genomic Encyclopedia of Type Strains, Phase IV (KMG-IV): sequencing the most valuable type-strain genomes for metagenomic binning, comparative biology and taxonomic classification.</title>
        <authorList>
            <person name="Goeker M."/>
        </authorList>
    </citation>
    <scope>NUCLEOTIDE SEQUENCE [LARGE SCALE GENOMIC DNA]</scope>
    <source>
        <strain evidence="12 13">DSM 4734</strain>
    </source>
</reference>
<name>A0A495D588_9PROT</name>
<dbReference type="InterPro" id="IPR035906">
    <property type="entry name" value="MetI-like_sf"/>
</dbReference>
<feature type="transmembrane region" description="Helical" evidence="9">
    <location>
        <begin position="540"/>
        <end position="563"/>
    </location>
</feature>
<comment type="similarity">
    <text evidence="9">Belongs to the binding-protein-dependent transport system permease family.</text>
</comment>
<evidence type="ECO:0000256" key="3">
    <source>
        <dbReference type="ARBA" id="ARBA00022448"/>
    </source>
</evidence>
<keyword evidence="6 10" id="KW-0732">Signal</keyword>
<dbReference type="NCBIfam" id="TIGR01098">
    <property type="entry name" value="3A0109s03R"/>
    <property type="match status" value="1"/>
</dbReference>
<dbReference type="CDD" id="cd06261">
    <property type="entry name" value="TM_PBP2"/>
    <property type="match status" value="1"/>
</dbReference>
<evidence type="ECO:0000256" key="5">
    <source>
        <dbReference type="ARBA" id="ARBA00022692"/>
    </source>
</evidence>
<evidence type="ECO:0000256" key="10">
    <source>
        <dbReference type="SAM" id="SignalP"/>
    </source>
</evidence>
<gene>
    <name evidence="12" type="ORF">C7435_2432</name>
</gene>
<dbReference type="Gene3D" id="1.20.58.90">
    <property type="match status" value="1"/>
</dbReference>
<evidence type="ECO:0000259" key="11">
    <source>
        <dbReference type="PROSITE" id="PS50928"/>
    </source>
</evidence>
<keyword evidence="7 9" id="KW-1133">Transmembrane helix</keyword>
<feature type="transmembrane region" description="Helical" evidence="9">
    <location>
        <begin position="626"/>
        <end position="648"/>
    </location>
</feature>
<proteinExistence type="inferred from homology"/>
<protein>
    <submittedName>
        <fullName evidence="12">Phosphonate ABC transporter permease subunit PhnE/phosphonate ABC transporter binding protein,TIGR03431</fullName>
    </submittedName>
</protein>
<feature type="domain" description="ABC transmembrane type-1" evidence="11">
    <location>
        <begin position="489"/>
        <end position="671"/>
    </location>
</feature>
<dbReference type="GO" id="GO:0015416">
    <property type="term" value="F:ABC-type phosphonate transporter activity"/>
    <property type="evidence" value="ECO:0007669"/>
    <property type="project" value="InterPro"/>
</dbReference>
<feature type="transmembrane region" description="Helical" evidence="9">
    <location>
        <begin position="654"/>
        <end position="674"/>
    </location>
</feature>
<accession>A0A495D588</accession>
<dbReference type="AlphaFoldDB" id="A0A495D588"/>
<keyword evidence="8 9" id="KW-0472">Membrane</keyword>
<evidence type="ECO:0000256" key="7">
    <source>
        <dbReference type="ARBA" id="ARBA00022989"/>
    </source>
</evidence>
<dbReference type="InterPro" id="IPR005770">
    <property type="entry name" value="PhnD"/>
</dbReference>
<dbReference type="Pfam" id="PF00528">
    <property type="entry name" value="BPD_transp_1"/>
    <property type="match status" value="1"/>
</dbReference>
<feature type="transmembrane region" description="Helical" evidence="9">
    <location>
        <begin position="414"/>
        <end position="435"/>
    </location>
</feature>
<evidence type="ECO:0000313" key="12">
    <source>
        <dbReference type="EMBL" id="RKQ96180.1"/>
    </source>
</evidence>
<dbReference type="PANTHER" id="PTHR30043">
    <property type="entry name" value="PHOSPHONATES TRANSPORT SYSTEM PERMEASE PROTEIN"/>
    <property type="match status" value="1"/>
</dbReference>
<comment type="caution">
    <text evidence="12">The sequence shown here is derived from an EMBL/GenBank/DDBJ whole genome shotgun (WGS) entry which is preliminary data.</text>
</comment>
<evidence type="ECO:0000256" key="2">
    <source>
        <dbReference type="ARBA" id="ARBA00007162"/>
    </source>
</evidence>
<comment type="similarity">
    <text evidence="2">Belongs to the phosphate/phosphite/phosphonate binding protein family.</text>
</comment>
<feature type="chain" id="PRO_5019837667" evidence="10">
    <location>
        <begin position="32"/>
        <end position="679"/>
    </location>
</feature>
<sequence>MTTVLTQSFRGLAKACLLLAALTLAACSGSADQPRSAAGGASAADTADGPRRVLNFGIIATESSSNQETNWRPFIEAMSDWTGYDIEPYYASDYAGVIQAMRYDSVQFAWFSNFSGLQAVRRAGGEVFAKATYPDGSQGYHSVLLVPNESPIQNLDDILACDGSLDFGMGDPNSTSGYLVPSAFIFAPRGIDPNECYNSVRNANHEANAVAVANGLIDVGTNNTTNMILLERSRPDMYNRLREIWRSPMIGTDPIIWRADLDVEAKQRLQYFFMNYGRMGTPEEIAEARAVLEPLYFGTFLPASNAHLDPIVQLEIVRDLTNVRHDTDLTDEERASRIAELEARLAEVEAGNTGLTSQGNSFEQITNEADGQTRTAESGPDWMMGGLLLVIAVGGLVLLLWASSPRGPGPKVPLMERIANAVIAAGVVVVLVWSFNSADMDRAYLLVENADDMGEFISGFLPDDIADAGSRATYWEALSNGFEEAFPQMVVTVQIAIWGTFIAIVSAIPFGLLSARNVAPGWVVQPVRRLMDVFRSINELIIALVFIAAVGLGPLAGVMALAVHTTGVLAKLFSEAVESIDHGPVEGVRATGARPIHEVIWAVIPQVAPLWTSFGLYRFESNARSATVLGLIGAGGIGQILFEAVRAFDYQRTAAIVIVIVVAVSAIDVMSQLLRKRLT</sequence>